<comment type="caution">
    <text evidence="1">The sequence shown here is derived from an EMBL/GenBank/DDBJ whole genome shotgun (WGS) entry which is preliminary data.</text>
</comment>
<dbReference type="Proteomes" id="UP001079657">
    <property type="component" value="Unassembled WGS sequence"/>
</dbReference>
<gene>
    <name evidence="1" type="ORF">OXH55_19745</name>
</gene>
<evidence type="ECO:0000313" key="1">
    <source>
        <dbReference type="EMBL" id="MCY6372816.1"/>
    </source>
</evidence>
<organism evidence="1 2">
    <name type="scientific">Clostridium ganghwense</name>
    <dbReference type="NCBI Taxonomy" id="312089"/>
    <lineage>
        <taxon>Bacteria</taxon>
        <taxon>Bacillati</taxon>
        <taxon>Bacillota</taxon>
        <taxon>Clostridia</taxon>
        <taxon>Eubacteriales</taxon>
        <taxon>Clostridiaceae</taxon>
        <taxon>Clostridium</taxon>
    </lineage>
</organism>
<name>A0ABT4CUS4_9CLOT</name>
<sequence>MKEMKCSNCGYIKKFNKIIGNNINSKVNCIYEVSKHSFFSVNNVFNITKIQCPKCGEIGRWIRKE</sequence>
<proteinExistence type="predicted"/>
<dbReference type="RefSeq" id="WP_268051879.1">
    <property type="nucleotide sequence ID" value="NZ_JAPQES010000020.1"/>
</dbReference>
<dbReference type="EMBL" id="JAPQES010000020">
    <property type="protein sequence ID" value="MCY6372816.1"/>
    <property type="molecule type" value="Genomic_DNA"/>
</dbReference>
<keyword evidence="2" id="KW-1185">Reference proteome</keyword>
<evidence type="ECO:0000313" key="2">
    <source>
        <dbReference type="Proteomes" id="UP001079657"/>
    </source>
</evidence>
<protein>
    <submittedName>
        <fullName evidence="1">Uncharacterized protein</fullName>
    </submittedName>
</protein>
<reference evidence="1" key="1">
    <citation type="submission" date="2022-12" db="EMBL/GenBank/DDBJ databases">
        <authorList>
            <person name="Wang J."/>
        </authorList>
    </citation>
    <scope>NUCLEOTIDE SEQUENCE</scope>
    <source>
        <strain evidence="1">HY-42-06</strain>
    </source>
</reference>
<accession>A0ABT4CUS4</accession>